<reference evidence="2 3" key="1">
    <citation type="journal article" date="2017" name="Curr. Biol.">
        <title>Genome architecture and evolution of a unichromosomal asexual nematode.</title>
        <authorList>
            <person name="Fradin H."/>
            <person name="Zegar C."/>
            <person name="Gutwein M."/>
            <person name="Lucas J."/>
            <person name="Kovtun M."/>
            <person name="Corcoran D."/>
            <person name="Baugh L.R."/>
            <person name="Kiontke K."/>
            <person name="Gunsalus K."/>
            <person name="Fitch D.H."/>
            <person name="Piano F."/>
        </authorList>
    </citation>
    <scope>NUCLEOTIDE SEQUENCE [LARGE SCALE GENOMIC DNA]</scope>
    <source>
        <strain evidence="2">PF1309</strain>
    </source>
</reference>
<feature type="compositionally biased region" description="Polar residues" evidence="1">
    <location>
        <begin position="115"/>
        <end position="137"/>
    </location>
</feature>
<feature type="region of interest" description="Disordered" evidence="1">
    <location>
        <begin position="40"/>
        <end position="137"/>
    </location>
</feature>
<name>A0A2A2JHI9_9BILA</name>
<evidence type="ECO:0000313" key="3">
    <source>
        <dbReference type="Proteomes" id="UP000218231"/>
    </source>
</evidence>
<dbReference type="AlphaFoldDB" id="A0A2A2JHI9"/>
<dbReference type="EMBL" id="LIAE01010429">
    <property type="protein sequence ID" value="PAV61183.1"/>
    <property type="molecule type" value="Genomic_DNA"/>
</dbReference>
<proteinExistence type="predicted"/>
<sequence>MYNDLNENSTAELCGVDWWNFTNPDDDKAVNAIQEACDTQYSRSNTEPAKTTDHIDNLGPGPKKASTLTAVTQPEDIDTDSSTIATIAKGGRPGDNNQKDGSSSTISGVDSDSSNPTTISDLTLTSESEGGSTIIQTENTGSIISELGSEVPYLRALRKQVVQLLEILRRRILNPQDLP</sequence>
<feature type="compositionally biased region" description="Low complexity" evidence="1">
    <location>
        <begin position="100"/>
        <end position="114"/>
    </location>
</feature>
<evidence type="ECO:0000256" key="1">
    <source>
        <dbReference type="SAM" id="MobiDB-lite"/>
    </source>
</evidence>
<organism evidence="2 3">
    <name type="scientific">Diploscapter pachys</name>
    <dbReference type="NCBI Taxonomy" id="2018661"/>
    <lineage>
        <taxon>Eukaryota</taxon>
        <taxon>Metazoa</taxon>
        <taxon>Ecdysozoa</taxon>
        <taxon>Nematoda</taxon>
        <taxon>Chromadorea</taxon>
        <taxon>Rhabditida</taxon>
        <taxon>Rhabditina</taxon>
        <taxon>Rhabditomorpha</taxon>
        <taxon>Rhabditoidea</taxon>
        <taxon>Rhabditidae</taxon>
        <taxon>Diploscapter</taxon>
    </lineage>
</organism>
<protein>
    <submittedName>
        <fullName evidence="2">Uncharacterized protein</fullName>
    </submittedName>
</protein>
<evidence type="ECO:0000313" key="2">
    <source>
        <dbReference type="EMBL" id="PAV61183.1"/>
    </source>
</evidence>
<gene>
    <name evidence="2" type="ORF">WR25_01353</name>
</gene>
<accession>A0A2A2JHI9</accession>
<comment type="caution">
    <text evidence="2">The sequence shown here is derived from an EMBL/GenBank/DDBJ whole genome shotgun (WGS) entry which is preliminary data.</text>
</comment>
<keyword evidence="3" id="KW-1185">Reference proteome</keyword>
<dbReference type="Proteomes" id="UP000218231">
    <property type="component" value="Unassembled WGS sequence"/>
</dbReference>
<feature type="compositionally biased region" description="Polar residues" evidence="1">
    <location>
        <begin position="40"/>
        <end position="49"/>
    </location>
</feature>